<dbReference type="GO" id="GO:0008270">
    <property type="term" value="F:zinc ion binding"/>
    <property type="evidence" value="ECO:0007669"/>
    <property type="project" value="UniProtKB-KW"/>
</dbReference>
<dbReference type="PROSITE" id="PS50188">
    <property type="entry name" value="B302_SPRY"/>
    <property type="match status" value="1"/>
</dbReference>
<dbReference type="InterPro" id="IPR013320">
    <property type="entry name" value="ConA-like_dom_sf"/>
</dbReference>
<dbReference type="PRINTS" id="PR01407">
    <property type="entry name" value="BUTYPHLNCDUF"/>
</dbReference>
<dbReference type="CDD" id="cd15821">
    <property type="entry name" value="SPRY_PRY_RFPL"/>
    <property type="match status" value="1"/>
</dbReference>
<proteinExistence type="predicted"/>
<dbReference type="SUPFAM" id="SSF49899">
    <property type="entry name" value="Concanavalin A-like lectins/glucanases"/>
    <property type="match status" value="1"/>
</dbReference>
<dbReference type="InterPro" id="IPR001870">
    <property type="entry name" value="B30.2/SPRY"/>
</dbReference>
<dbReference type="Gene3D" id="3.30.40.10">
    <property type="entry name" value="Zinc/RING finger domain, C3HC4 (zinc finger)"/>
    <property type="match status" value="1"/>
</dbReference>
<sequence length="274" mass="30991">MAEHFKDVSQCYVCRTYLEDPVRLKCGYVCCLQCVNSLPKELNGEGVLCPFCPVVSQKKDIRPISQLGKLVSTVKELEPQLRAALQMNPKMKKFRVDMTLDVDTANNHLIISDDLRKVRCGCFRHNREEHAERFNPALCVLGTPQFTSGRHYWEVHMGTSNTWDVGVCKESVNRRVTFTLSSEFGFWTVGRRAGPCLWASTGSMTPLWVGPWVQHVGVFLDMDMGILSFYNLRDGSHIFTFTQVSAPEPLRPFFAHGDVTCDDQGFLNVCTGIN</sequence>
<evidence type="ECO:0000256" key="4">
    <source>
        <dbReference type="PROSITE-ProRule" id="PRU00175"/>
    </source>
</evidence>
<dbReference type="InterPro" id="IPR001841">
    <property type="entry name" value="Znf_RING"/>
</dbReference>
<keyword evidence="1" id="KW-0479">Metal-binding</keyword>
<dbReference type="PROSITE" id="PS50089">
    <property type="entry name" value="ZF_RING_2"/>
    <property type="match status" value="1"/>
</dbReference>
<dbReference type="InterPro" id="IPR037960">
    <property type="entry name" value="SPRY/PRY_RFPL"/>
</dbReference>
<dbReference type="Pfam" id="PF11002">
    <property type="entry name" value="RDM"/>
    <property type="match status" value="1"/>
</dbReference>
<gene>
    <name evidence="8" type="primary">LOC110595040</name>
</gene>
<dbReference type="Pfam" id="PF13765">
    <property type="entry name" value="PRY"/>
    <property type="match status" value="1"/>
</dbReference>
<evidence type="ECO:0000259" key="5">
    <source>
        <dbReference type="PROSITE" id="PS50089"/>
    </source>
</evidence>
<dbReference type="Pfam" id="PF15227">
    <property type="entry name" value="zf-C3HC4_4"/>
    <property type="match status" value="1"/>
</dbReference>
<dbReference type="RefSeq" id="XP_021565117.1">
    <property type="nucleotide sequence ID" value="XM_021709442.1"/>
</dbReference>
<dbReference type="Gene3D" id="2.60.120.920">
    <property type="match status" value="1"/>
</dbReference>
<dbReference type="OrthoDB" id="128536at2759"/>
<dbReference type="SMART" id="SM00449">
    <property type="entry name" value="SPRY"/>
    <property type="match status" value="1"/>
</dbReference>
<organism evidence="7 8">
    <name type="scientific">Carlito syrichta</name>
    <name type="common">Philippine tarsier</name>
    <name type="synonym">Tarsius syrichta</name>
    <dbReference type="NCBI Taxonomy" id="1868482"/>
    <lineage>
        <taxon>Eukaryota</taxon>
        <taxon>Metazoa</taxon>
        <taxon>Chordata</taxon>
        <taxon>Craniata</taxon>
        <taxon>Vertebrata</taxon>
        <taxon>Euteleostomi</taxon>
        <taxon>Mammalia</taxon>
        <taxon>Eutheria</taxon>
        <taxon>Euarchontoglires</taxon>
        <taxon>Primates</taxon>
        <taxon>Haplorrhini</taxon>
        <taxon>Tarsiiformes</taxon>
        <taxon>Tarsiidae</taxon>
        <taxon>Carlito</taxon>
    </lineage>
</organism>
<evidence type="ECO:0000259" key="6">
    <source>
        <dbReference type="PROSITE" id="PS50188"/>
    </source>
</evidence>
<dbReference type="InterPro" id="IPR013083">
    <property type="entry name" value="Znf_RING/FYVE/PHD"/>
</dbReference>
<accession>A0A3Q0DRL7</accession>
<evidence type="ECO:0000313" key="8">
    <source>
        <dbReference type="RefSeq" id="XP_021565117.1"/>
    </source>
</evidence>
<dbReference type="KEGG" id="csyr:110595040"/>
<dbReference type="PANTHER" id="PTHR24103">
    <property type="entry name" value="E3 UBIQUITIN-PROTEIN LIGASE TRIM"/>
    <property type="match status" value="1"/>
</dbReference>
<keyword evidence="7" id="KW-1185">Reference proteome</keyword>
<dbReference type="InterPro" id="IPR006574">
    <property type="entry name" value="PRY"/>
</dbReference>
<feature type="domain" description="B30.2/SPRY" evidence="6">
    <location>
        <begin position="78"/>
        <end position="274"/>
    </location>
</feature>
<dbReference type="SMART" id="SM00184">
    <property type="entry name" value="RING"/>
    <property type="match status" value="1"/>
</dbReference>
<dbReference type="InterPro" id="IPR022723">
    <property type="entry name" value="RDM_domain_RFPL"/>
</dbReference>
<feature type="domain" description="RING-type" evidence="5">
    <location>
        <begin position="11"/>
        <end position="52"/>
    </location>
</feature>
<dbReference type="Proteomes" id="UP000189704">
    <property type="component" value="Unplaced"/>
</dbReference>
<dbReference type="InterPro" id="IPR003877">
    <property type="entry name" value="SPRY_dom"/>
</dbReference>
<reference evidence="8" key="1">
    <citation type="submission" date="2025-08" db="UniProtKB">
        <authorList>
            <consortium name="RefSeq"/>
        </authorList>
    </citation>
    <scope>IDENTIFICATION</scope>
</reference>
<keyword evidence="2 4" id="KW-0863">Zinc-finger</keyword>
<evidence type="ECO:0000256" key="1">
    <source>
        <dbReference type="ARBA" id="ARBA00022723"/>
    </source>
</evidence>
<dbReference type="InterPro" id="IPR050143">
    <property type="entry name" value="TRIM/RBCC"/>
</dbReference>
<dbReference type="Pfam" id="PF00622">
    <property type="entry name" value="SPRY"/>
    <property type="match status" value="1"/>
</dbReference>
<keyword evidence="3" id="KW-0862">Zinc</keyword>
<dbReference type="SUPFAM" id="SSF57850">
    <property type="entry name" value="RING/U-box"/>
    <property type="match status" value="1"/>
</dbReference>
<dbReference type="SMART" id="SM00589">
    <property type="entry name" value="PRY"/>
    <property type="match status" value="1"/>
</dbReference>
<dbReference type="InterPro" id="IPR043136">
    <property type="entry name" value="B30.2/SPRY_sf"/>
</dbReference>
<evidence type="ECO:0000313" key="7">
    <source>
        <dbReference type="Proteomes" id="UP000189704"/>
    </source>
</evidence>
<evidence type="ECO:0000256" key="2">
    <source>
        <dbReference type="ARBA" id="ARBA00022771"/>
    </source>
</evidence>
<dbReference type="FunFam" id="2.60.120.920:FF:000040">
    <property type="entry name" value="Ret finger protein-like 4A"/>
    <property type="match status" value="1"/>
</dbReference>
<dbReference type="GeneID" id="110595040"/>
<evidence type="ECO:0000256" key="3">
    <source>
        <dbReference type="ARBA" id="ARBA00022833"/>
    </source>
</evidence>
<dbReference type="InterPro" id="IPR003879">
    <property type="entry name" value="Butyrophylin_SPRY"/>
</dbReference>
<dbReference type="AlphaFoldDB" id="A0A3Q0DRL7"/>
<dbReference type="GO" id="GO:0005737">
    <property type="term" value="C:cytoplasm"/>
    <property type="evidence" value="ECO:0007669"/>
    <property type="project" value="UniProtKB-ARBA"/>
</dbReference>
<name>A0A3Q0DRL7_CARSF</name>
<protein>
    <submittedName>
        <fullName evidence="8">Ret finger protein-like 4A</fullName>
    </submittedName>
</protein>